<keyword evidence="6" id="KW-0732">Signal</keyword>
<dbReference type="AlphaFoldDB" id="A0A0D2KKU2"/>
<accession>A0A0D2KKU2</accession>
<dbReference type="GO" id="GO:0005199">
    <property type="term" value="F:structural constituent of cell wall"/>
    <property type="evidence" value="ECO:0007669"/>
    <property type="project" value="InterPro"/>
</dbReference>
<protein>
    <recommendedName>
        <fullName evidence="6">Hydrophobin</fullName>
    </recommendedName>
</protein>
<evidence type="ECO:0000256" key="6">
    <source>
        <dbReference type="RuleBase" id="RU365009"/>
    </source>
</evidence>
<dbReference type="EMBL" id="KN817651">
    <property type="protein sequence ID" value="KJA15217.1"/>
    <property type="molecule type" value="Genomic_DNA"/>
</dbReference>
<dbReference type="GO" id="GO:0009277">
    <property type="term" value="C:fungal-type cell wall"/>
    <property type="evidence" value="ECO:0007669"/>
    <property type="project" value="InterPro"/>
</dbReference>
<evidence type="ECO:0000313" key="8">
    <source>
        <dbReference type="Proteomes" id="UP000054270"/>
    </source>
</evidence>
<evidence type="ECO:0000256" key="3">
    <source>
        <dbReference type="ARBA" id="ARBA00022512"/>
    </source>
</evidence>
<dbReference type="OMA" id="TAVCCED"/>
<proteinExistence type="inferred from homology"/>
<evidence type="ECO:0000256" key="5">
    <source>
        <dbReference type="ARBA" id="ARBA00023157"/>
    </source>
</evidence>
<keyword evidence="4 6" id="KW-0964">Secreted</keyword>
<name>A0A0D2KKU2_HYPSF</name>
<evidence type="ECO:0000313" key="7">
    <source>
        <dbReference type="EMBL" id="KJA15217.1"/>
    </source>
</evidence>
<dbReference type="OrthoDB" id="4225815at2759"/>
<keyword evidence="3 6" id="KW-0134">Cell wall</keyword>
<reference evidence="8" key="1">
    <citation type="submission" date="2014-04" db="EMBL/GenBank/DDBJ databases">
        <title>Evolutionary Origins and Diversification of the Mycorrhizal Mutualists.</title>
        <authorList>
            <consortium name="DOE Joint Genome Institute"/>
            <consortium name="Mycorrhizal Genomics Consortium"/>
            <person name="Kohler A."/>
            <person name="Kuo A."/>
            <person name="Nagy L.G."/>
            <person name="Floudas D."/>
            <person name="Copeland A."/>
            <person name="Barry K.W."/>
            <person name="Cichocki N."/>
            <person name="Veneault-Fourrey C."/>
            <person name="LaButti K."/>
            <person name="Lindquist E.A."/>
            <person name="Lipzen A."/>
            <person name="Lundell T."/>
            <person name="Morin E."/>
            <person name="Murat C."/>
            <person name="Riley R."/>
            <person name="Ohm R."/>
            <person name="Sun H."/>
            <person name="Tunlid A."/>
            <person name="Henrissat B."/>
            <person name="Grigoriev I.V."/>
            <person name="Hibbett D.S."/>
            <person name="Martin F."/>
        </authorList>
    </citation>
    <scope>NUCLEOTIDE SEQUENCE [LARGE SCALE GENOMIC DNA]</scope>
    <source>
        <strain evidence="8">FD-334 SS-4</strain>
    </source>
</reference>
<dbReference type="CDD" id="cd23507">
    <property type="entry name" value="hydrophobin_I"/>
    <property type="match status" value="1"/>
</dbReference>
<dbReference type="Proteomes" id="UP000054270">
    <property type="component" value="Unassembled WGS sequence"/>
</dbReference>
<gene>
    <name evidence="7" type="ORF">HYPSUDRAFT_149463</name>
</gene>
<dbReference type="InterPro" id="IPR001338">
    <property type="entry name" value="Class_I_Hydrophobin"/>
</dbReference>
<dbReference type="Pfam" id="PF01185">
    <property type="entry name" value="Hydrophobin"/>
    <property type="match status" value="1"/>
</dbReference>
<evidence type="ECO:0000256" key="2">
    <source>
        <dbReference type="ARBA" id="ARBA00010446"/>
    </source>
</evidence>
<evidence type="ECO:0000256" key="4">
    <source>
        <dbReference type="ARBA" id="ARBA00022525"/>
    </source>
</evidence>
<dbReference type="STRING" id="945553.A0A0D2KKU2"/>
<sequence length="87" mass="8696">MTSQQCNTGNLQCCNSVQSASSGSVSHLLGILGIVVANPNVPVGVTCSSISAIGVSGESCNAQPVCCENNKFNGLIAIGCSPVNLNL</sequence>
<keyword evidence="8" id="KW-1185">Reference proteome</keyword>
<evidence type="ECO:0000256" key="1">
    <source>
        <dbReference type="ARBA" id="ARBA00004191"/>
    </source>
</evidence>
<organism evidence="7 8">
    <name type="scientific">Hypholoma sublateritium (strain FD-334 SS-4)</name>
    <dbReference type="NCBI Taxonomy" id="945553"/>
    <lineage>
        <taxon>Eukaryota</taxon>
        <taxon>Fungi</taxon>
        <taxon>Dikarya</taxon>
        <taxon>Basidiomycota</taxon>
        <taxon>Agaricomycotina</taxon>
        <taxon>Agaricomycetes</taxon>
        <taxon>Agaricomycetidae</taxon>
        <taxon>Agaricales</taxon>
        <taxon>Agaricineae</taxon>
        <taxon>Strophariaceae</taxon>
        <taxon>Hypholoma</taxon>
    </lineage>
</organism>
<keyword evidence="5 6" id="KW-1015">Disulfide bond</keyword>
<dbReference type="SMART" id="SM00075">
    <property type="entry name" value="HYDRO"/>
    <property type="match status" value="1"/>
</dbReference>
<comment type="subcellular location">
    <subcellularLocation>
        <location evidence="1 6">Secreted</location>
        <location evidence="1 6">Cell wall</location>
    </subcellularLocation>
</comment>
<comment type="similarity">
    <text evidence="2 6">Belongs to the fungal hydrophobin family.</text>
</comment>